<feature type="transmembrane region" description="Helical" evidence="8">
    <location>
        <begin position="107"/>
        <end position="128"/>
    </location>
</feature>
<evidence type="ECO:0000256" key="7">
    <source>
        <dbReference type="ARBA" id="ARBA00023136"/>
    </source>
</evidence>
<organism evidence="9 10">
    <name type="scientific">Nibrella saemangeumensis</name>
    <dbReference type="NCBI Taxonomy" id="1084526"/>
    <lineage>
        <taxon>Bacteria</taxon>
        <taxon>Pseudomonadati</taxon>
        <taxon>Bacteroidota</taxon>
        <taxon>Cytophagia</taxon>
        <taxon>Cytophagales</taxon>
        <taxon>Spirosomataceae</taxon>
        <taxon>Nibrella</taxon>
    </lineage>
</organism>
<dbReference type="PANTHER" id="PTHR30269:SF38">
    <property type="entry name" value="SULFITE EXPORTER TAUE_SAFE"/>
    <property type="match status" value="1"/>
</dbReference>
<dbReference type="EMBL" id="BAABHD010000032">
    <property type="protein sequence ID" value="GAA4459993.1"/>
    <property type="molecule type" value="Genomic_DNA"/>
</dbReference>
<evidence type="ECO:0000256" key="8">
    <source>
        <dbReference type="RuleBase" id="RU363041"/>
    </source>
</evidence>
<feature type="transmembrane region" description="Helical" evidence="8">
    <location>
        <begin position="236"/>
        <end position="256"/>
    </location>
</feature>
<keyword evidence="5 8" id="KW-0812">Transmembrane</keyword>
<keyword evidence="3" id="KW-0813">Transport</keyword>
<sequence length="257" mass="27531">MEYIVIGLTALIGSGLTLFSGFGLGTLLLPVFGLFFPIELAVVLTAIVHFLNNLFKLALLGRHADKAVILRFGLPSIVAAIAGAYILTLLTDARPLLTYSLNGTTLSILPVKLIMALLMIVFALFDLVPRLSALQFDPKYLPLGGLLSGFFGGLSGHQGALRSAFLLRTHLSKEAFIATGIVIACLIDVSRLTVYATRVGQFSEQLNYPLLLTATLCAYVGAFAGNRLLKRVTIRFVQHIVGSMLLVFAVLLGAGII</sequence>
<dbReference type="Pfam" id="PF01925">
    <property type="entry name" value="TauE"/>
    <property type="match status" value="1"/>
</dbReference>
<evidence type="ECO:0000256" key="4">
    <source>
        <dbReference type="ARBA" id="ARBA00022475"/>
    </source>
</evidence>
<feature type="transmembrane region" description="Helical" evidence="8">
    <location>
        <begin position="7"/>
        <end position="28"/>
    </location>
</feature>
<comment type="subcellular location">
    <subcellularLocation>
        <location evidence="1 8">Cell membrane</location>
        <topology evidence="1 8">Multi-pass membrane protein</topology>
    </subcellularLocation>
</comment>
<feature type="transmembrane region" description="Helical" evidence="8">
    <location>
        <begin position="206"/>
        <end position="224"/>
    </location>
</feature>
<comment type="caution">
    <text evidence="9">The sequence shown here is derived from an EMBL/GenBank/DDBJ whole genome shotgun (WGS) entry which is preliminary data.</text>
</comment>
<evidence type="ECO:0000256" key="5">
    <source>
        <dbReference type="ARBA" id="ARBA00022692"/>
    </source>
</evidence>
<keyword evidence="4 8" id="KW-1003">Cell membrane</keyword>
<name>A0ABP8N246_9BACT</name>
<comment type="similarity">
    <text evidence="2 8">Belongs to the 4-toluene sulfonate uptake permease (TSUP) (TC 2.A.102) family.</text>
</comment>
<keyword evidence="6 8" id="KW-1133">Transmembrane helix</keyword>
<dbReference type="Proteomes" id="UP001501175">
    <property type="component" value="Unassembled WGS sequence"/>
</dbReference>
<feature type="transmembrane region" description="Helical" evidence="8">
    <location>
        <begin position="34"/>
        <end position="55"/>
    </location>
</feature>
<feature type="transmembrane region" description="Helical" evidence="8">
    <location>
        <begin position="175"/>
        <end position="194"/>
    </location>
</feature>
<evidence type="ECO:0000313" key="10">
    <source>
        <dbReference type="Proteomes" id="UP001501175"/>
    </source>
</evidence>
<evidence type="ECO:0000313" key="9">
    <source>
        <dbReference type="EMBL" id="GAA4459993.1"/>
    </source>
</evidence>
<feature type="transmembrane region" description="Helical" evidence="8">
    <location>
        <begin position="67"/>
        <end position="87"/>
    </location>
</feature>
<accession>A0ABP8N246</accession>
<dbReference type="InterPro" id="IPR002781">
    <property type="entry name" value="TM_pro_TauE-like"/>
</dbReference>
<evidence type="ECO:0000256" key="6">
    <source>
        <dbReference type="ARBA" id="ARBA00022989"/>
    </source>
</evidence>
<keyword evidence="10" id="KW-1185">Reference proteome</keyword>
<evidence type="ECO:0000256" key="1">
    <source>
        <dbReference type="ARBA" id="ARBA00004651"/>
    </source>
</evidence>
<reference evidence="10" key="1">
    <citation type="journal article" date="2019" name="Int. J. Syst. Evol. Microbiol.">
        <title>The Global Catalogue of Microorganisms (GCM) 10K type strain sequencing project: providing services to taxonomists for standard genome sequencing and annotation.</title>
        <authorList>
            <consortium name="The Broad Institute Genomics Platform"/>
            <consortium name="The Broad Institute Genome Sequencing Center for Infectious Disease"/>
            <person name="Wu L."/>
            <person name="Ma J."/>
        </authorList>
    </citation>
    <scope>NUCLEOTIDE SEQUENCE [LARGE SCALE GENOMIC DNA]</scope>
    <source>
        <strain evidence="10">JCM 17927</strain>
    </source>
</reference>
<keyword evidence="7 8" id="KW-0472">Membrane</keyword>
<evidence type="ECO:0000256" key="2">
    <source>
        <dbReference type="ARBA" id="ARBA00009142"/>
    </source>
</evidence>
<proteinExistence type="inferred from homology"/>
<protein>
    <recommendedName>
        <fullName evidence="8">Probable membrane transporter protein</fullName>
    </recommendedName>
</protein>
<evidence type="ECO:0000256" key="3">
    <source>
        <dbReference type="ARBA" id="ARBA00022448"/>
    </source>
</evidence>
<dbReference type="PANTHER" id="PTHR30269">
    <property type="entry name" value="TRANSMEMBRANE PROTEIN YFCA"/>
    <property type="match status" value="1"/>
</dbReference>
<dbReference type="RefSeq" id="WP_345245198.1">
    <property type="nucleotide sequence ID" value="NZ_BAABHD010000032.1"/>
</dbReference>
<gene>
    <name evidence="9" type="ORF">GCM10023189_34440</name>
</gene>
<dbReference type="InterPro" id="IPR052017">
    <property type="entry name" value="TSUP"/>
</dbReference>
<feature type="transmembrane region" description="Helical" evidence="8">
    <location>
        <begin position="140"/>
        <end position="160"/>
    </location>
</feature>